<comment type="caution">
    <text evidence="2">The sequence shown here is derived from an EMBL/GenBank/DDBJ whole genome shotgun (WGS) entry which is preliminary data.</text>
</comment>
<dbReference type="eggNOG" id="COG1873">
    <property type="taxonomic scope" value="Bacteria"/>
</dbReference>
<dbReference type="InterPro" id="IPR027275">
    <property type="entry name" value="PRC-brl_dom"/>
</dbReference>
<dbReference type="AlphaFoldDB" id="A0A0W0VRR8"/>
<dbReference type="SUPFAM" id="SSF50346">
    <property type="entry name" value="PRC-barrel domain"/>
    <property type="match status" value="1"/>
</dbReference>
<organism evidence="2 3">
    <name type="scientific">Legionella lansingensis</name>
    <dbReference type="NCBI Taxonomy" id="45067"/>
    <lineage>
        <taxon>Bacteria</taxon>
        <taxon>Pseudomonadati</taxon>
        <taxon>Pseudomonadota</taxon>
        <taxon>Gammaproteobacteria</taxon>
        <taxon>Legionellales</taxon>
        <taxon>Legionellaceae</taxon>
        <taxon>Legionella</taxon>
    </lineage>
</organism>
<dbReference type="InterPro" id="IPR011033">
    <property type="entry name" value="PRC_barrel-like_sf"/>
</dbReference>
<proteinExistence type="predicted"/>
<dbReference type="PANTHER" id="PTHR36505:SF1">
    <property type="entry name" value="BLR1072 PROTEIN"/>
    <property type="match status" value="1"/>
</dbReference>
<protein>
    <submittedName>
        <fullName evidence="2">PRC-barrel domain protein</fullName>
    </submittedName>
</protein>
<dbReference type="Gene3D" id="2.30.30.240">
    <property type="entry name" value="PRC-barrel domain"/>
    <property type="match status" value="1"/>
</dbReference>
<evidence type="ECO:0000313" key="2">
    <source>
        <dbReference type="EMBL" id="KTD22864.1"/>
    </source>
</evidence>
<dbReference type="OrthoDB" id="286778at2"/>
<dbReference type="RefSeq" id="WP_028373491.1">
    <property type="nucleotide sequence ID" value="NZ_CAAAJD010000016.1"/>
</dbReference>
<dbReference type="PANTHER" id="PTHR36505">
    <property type="entry name" value="BLR1072 PROTEIN"/>
    <property type="match status" value="1"/>
</dbReference>
<dbReference type="EMBL" id="LNYI01000020">
    <property type="protein sequence ID" value="KTD22864.1"/>
    <property type="molecule type" value="Genomic_DNA"/>
</dbReference>
<keyword evidence="3" id="KW-1185">Reference proteome</keyword>
<evidence type="ECO:0000313" key="3">
    <source>
        <dbReference type="Proteomes" id="UP000054869"/>
    </source>
</evidence>
<gene>
    <name evidence="2" type="ORF">Llan_0981</name>
</gene>
<dbReference type="Proteomes" id="UP000054869">
    <property type="component" value="Unassembled WGS sequence"/>
</dbReference>
<dbReference type="Pfam" id="PF05239">
    <property type="entry name" value="PRC"/>
    <property type="match status" value="1"/>
</dbReference>
<sequence length="114" mass="12952">MDIVKATNVIGVNVENAQGENLGEIEDLVLDKLQGHVEYVVLSFGGILGMGEKLVAMPWSIFTYDKDRECFVINMSKERLENAPRFDRDKWPDFSSPTLTDSINNYYGTRIHHS</sequence>
<accession>A0A0W0VRR8</accession>
<name>A0A0W0VRR8_9GAMM</name>
<reference evidence="2 3" key="1">
    <citation type="submission" date="2015-11" db="EMBL/GenBank/DDBJ databases">
        <title>Genomic analysis of 38 Legionella species identifies large and diverse effector repertoires.</title>
        <authorList>
            <person name="Burstein D."/>
            <person name="Amaro F."/>
            <person name="Zusman T."/>
            <person name="Lifshitz Z."/>
            <person name="Cohen O."/>
            <person name="Gilbert J.A."/>
            <person name="Pupko T."/>
            <person name="Shuman H.A."/>
            <person name="Segal G."/>
        </authorList>
    </citation>
    <scope>NUCLEOTIDE SEQUENCE [LARGE SCALE GENOMIC DNA]</scope>
    <source>
        <strain evidence="2 3">ATCC 49751</strain>
    </source>
</reference>
<feature type="domain" description="PRC-barrel" evidence="1">
    <location>
        <begin position="1"/>
        <end position="73"/>
    </location>
</feature>
<dbReference type="PATRIC" id="fig|45067.4.peg.1020"/>
<evidence type="ECO:0000259" key="1">
    <source>
        <dbReference type="Pfam" id="PF05239"/>
    </source>
</evidence>